<keyword evidence="5" id="KW-0963">Cytoplasm</keyword>
<evidence type="ECO:0000256" key="12">
    <source>
        <dbReference type="PIRSR" id="PIRSR001549-1"/>
    </source>
</evidence>
<feature type="binding site" evidence="12">
    <location>
        <position position="147"/>
    </location>
    <ligand>
        <name>L-histidine</name>
        <dbReference type="ChEBI" id="CHEBI:57595"/>
    </ligand>
</feature>
<dbReference type="AlphaFoldDB" id="A0A3P1V5N8"/>
<dbReference type="SUPFAM" id="SSF52954">
    <property type="entry name" value="Class II aaRS ABD-related"/>
    <property type="match status" value="1"/>
</dbReference>
<keyword evidence="9" id="KW-0030">Aminoacyl-tRNA synthetase</keyword>
<keyword evidence="16" id="KW-0436">Ligase</keyword>
<dbReference type="CDD" id="cd00773">
    <property type="entry name" value="HisRS-like_core"/>
    <property type="match status" value="1"/>
</dbReference>
<feature type="binding site" evidence="12">
    <location>
        <position position="303"/>
    </location>
    <ligand>
        <name>L-histidine</name>
        <dbReference type="ChEBI" id="CHEBI:57595"/>
    </ligand>
</feature>
<dbReference type="GO" id="GO:0005524">
    <property type="term" value="F:ATP binding"/>
    <property type="evidence" value="ECO:0007669"/>
    <property type="project" value="UniProtKB-KW"/>
</dbReference>
<dbReference type="Gene3D" id="3.30.930.10">
    <property type="entry name" value="Bira Bifunctional Protein, Domain 2"/>
    <property type="match status" value="1"/>
</dbReference>
<dbReference type="PANTHER" id="PTHR11476:SF7">
    <property type="entry name" value="HISTIDINE--TRNA LIGASE"/>
    <property type="match status" value="1"/>
</dbReference>
<dbReference type="InterPro" id="IPR004516">
    <property type="entry name" value="HisRS/HisZ"/>
</dbReference>
<dbReference type="PIRSF" id="PIRSF001549">
    <property type="entry name" value="His-tRNA_synth"/>
    <property type="match status" value="1"/>
</dbReference>
<dbReference type="RefSeq" id="WP_124934062.1">
    <property type="nucleotide sequence ID" value="NZ_RQZC01000013.1"/>
</dbReference>
<keyword evidence="17" id="KW-1185">Reference proteome</keyword>
<reference evidence="16 17" key="1">
    <citation type="submission" date="2018-11" db="EMBL/GenBank/DDBJ databases">
        <title>Genomes From Bacteria Associated with the Canine Oral Cavity: a Test Case for Automated Genome-Based Taxonomic Assignment.</title>
        <authorList>
            <person name="Coil D.A."/>
            <person name="Jospin G."/>
            <person name="Darling A.E."/>
            <person name="Wallis C."/>
            <person name="Davis I.J."/>
            <person name="Harris S."/>
            <person name="Eisen J.A."/>
            <person name="Holcombe L.J."/>
            <person name="O'Flynn C."/>
        </authorList>
    </citation>
    <scope>NUCLEOTIDE SEQUENCE [LARGE SCALE GENOMIC DNA]</scope>
    <source>
        <strain evidence="16 17">OH5050</strain>
    </source>
</reference>
<feature type="binding site" evidence="12">
    <location>
        <begin position="307"/>
        <end position="308"/>
    </location>
    <ligand>
        <name>L-histidine</name>
        <dbReference type="ChEBI" id="CHEBI:57595"/>
    </ligand>
</feature>
<comment type="catalytic activity">
    <reaction evidence="10">
        <text>tRNA(His) + L-histidine + ATP = L-histidyl-tRNA(His) + AMP + diphosphate + H(+)</text>
        <dbReference type="Rhea" id="RHEA:17313"/>
        <dbReference type="Rhea" id="RHEA-COMP:9665"/>
        <dbReference type="Rhea" id="RHEA-COMP:9689"/>
        <dbReference type="ChEBI" id="CHEBI:15378"/>
        <dbReference type="ChEBI" id="CHEBI:30616"/>
        <dbReference type="ChEBI" id="CHEBI:33019"/>
        <dbReference type="ChEBI" id="CHEBI:57595"/>
        <dbReference type="ChEBI" id="CHEBI:78442"/>
        <dbReference type="ChEBI" id="CHEBI:78527"/>
        <dbReference type="ChEBI" id="CHEBI:456215"/>
        <dbReference type="EC" id="6.1.1.21"/>
    </reaction>
</comment>
<dbReference type="InterPro" id="IPR041715">
    <property type="entry name" value="HisRS-like_core"/>
</dbReference>
<feature type="domain" description="Anticodon-binding" evidence="14">
    <location>
        <begin position="375"/>
        <end position="448"/>
    </location>
</feature>
<evidence type="ECO:0000259" key="14">
    <source>
        <dbReference type="Pfam" id="PF03129"/>
    </source>
</evidence>
<evidence type="ECO:0000256" key="10">
    <source>
        <dbReference type="ARBA" id="ARBA00047639"/>
    </source>
</evidence>
<dbReference type="Proteomes" id="UP000271272">
    <property type="component" value="Unassembled WGS sequence"/>
</dbReference>
<dbReference type="Pfam" id="PF03129">
    <property type="entry name" value="HGTP_anticodon"/>
    <property type="match status" value="1"/>
</dbReference>
<feature type="compositionally biased region" description="Basic and acidic residues" evidence="13">
    <location>
        <begin position="435"/>
        <end position="444"/>
    </location>
</feature>
<dbReference type="EMBL" id="RQZC01000013">
    <property type="protein sequence ID" value="RRD28966.1"/>
    <property type="molecule type" value="Genomic_DNA"/>
</dbReference>
<comment type="subunit">
    <text evidence="2">Homodimer.</text>
</comment>
<dbReference type="InterPro" id="IPR015807">
    <property type="entry name" value="His-tRNA-ligase"/>
</dbReference>
<feature type="binding site" evidence="12">
    <location>
        <position position="151"/>
    </location>
    <ligand>
        <name>L-histidine</name>
        <dbReference type="ChEBI" id="CHEBI:57595"/>
    </ligand>
</feature>
<dbReference type="Gene3D" id="3.40.50.800">
    <property type="entry name" value="Anticodon-binding domain"/>
    <property type="match status" value="1"/>
</dbReference>
<evidence type="ECO:0000256" key="4">
    <source>
        <dbReference type="ARBA" id="ARBA00017399"/>
    </source>
</evidence>
<evidence type="ECO:0000256" key="5">
    <source>
        <dbReference type="ARBA" id="ARBA00022490"/>
    </source>
</evidence>
<evidence type="ECO:0000256" key="13">
    <source>
        <dbReference type="SAM" id="MobiDB-lite"/>
    </source>
</evidence>
<dbReference type="EC" id="6.1.1.21" evidence="3 11"/>
<comment type="caution">
    <text evidence="16">The sequence shown here is derived from an EMBL/GenBank/DDBJ whole genome shotgun (WGS) entry which is preliminary data.</text>
</comment>
<feature type="binding site" evidence="12">
    <location>
        <begin position="103"/>
        <end position="105"/>
    </location>
    <ligand>
        <name>L-histidine</name>
        <dbReference type="ChEBI" id="CHEBI:57595"/>
    </ligand>
</feature>
<evidence type="ECO:0000256" key="11">
    <source>
        <dbReference type="NCBIfam" id="TIGR00442"/>
    </source>
</evidence>
<dbReference type="OrthoDB" id="9800814at2"/>
<name>A0A3P1V5N8_9ACTO</name>
<dbReference type="InterPro" id="IPR004154">
    <property type="entry name" value="Anticodon-bd"/>
</dbReference>
<proteinExistence type="inferred from homology"/>
<evidence type="ECO:0000259" key="15">
    <source>
        <dbReference type="Pfam" id="PF13393"/>
    </source>
</evidence>
<feature type="binding site" evidence="12">
    <location>
        <position position="133"/>
    </location>
    <ligand>
        <name>L-histidine</name>
        <dbReference type="ChEBI" id="CHEBI:57595"/>
    </ligand>
</feature>
<evidence type="ECO:0000313" key="17">
    <source>
        <dbReference type="Proteomes" id="UP000271272"/>
    </source>
</evidence>
<feature type="compositionally biased region" description="Low complexity" evidence="13">
    <location>
        <begin position="466"/>
        <end position="491"/>
    </location>
</feature>
<dbReference type="GO" id="GO:0005737">
    <property type="term" value="C:cytoplasm"/>
    <property type="evidence" value="ECO:0007669"/>
    <property type="project" value="UniProtKB-UniRule"/>
</dbReference>
<dbReference type="SUPFAM" id="SSF55681">
    <property type="entry name" value="Class II aaRS and biotin synthetases"/>
    <property type="match status" value="1"/>
</dbReference>
<evidence type="ECO:0000256" key="2">
    <source>
        <dbReference type="ARBA" id="ARBA00011738"/>
    </source>
</evidence>
<keyword evidence="8" id="KW-0648">Protein biosynthesis</keyword>
<comment type="similarity">
    <text evidence="1">Belongs to the class-II aminoacyl-tRNA synthetase family.</text>
</comment>
<sequence length="491" mass="52538">MPSMAQEPAQARLAQSSLSGFPEWLPAGRLVEQSFVDALRRTFELHGFSGIETRAVEPLSELTRKGETSKEVYLLTRLQADPAEQDGQEGTADPAKQLGLHFDLTVPFARYVVDNAGTLTFPFKRYQIQKVWRGERPQEGRFREFIQADIDIVGDGALPLHYDVEIPLIMHEALTALPIPEVTIHVSNRKVAQGFYQSIGLGRDQLIEVLRVVDKLDRIGAEGVRRELVSSVGATPEQAERALDLAGISGTDAREVARAVRSALGGAEPSALLAEGLEELSDLLAAAAARRPGALVADLRIARGLDYYTGTVYESFMAGHEDLGSVCSGGRYDSLATNGKRTFPGVGISIGLSRLLSRVISAGLLEVSRPVPTCVLVAVADEEHRGASDAVADALRSRGISADVAPTAAKYGKQIRFAAKRSIPYVWFPGQEDPDSVKDIRSGEQVEASASTWQPSQHDAAPRVLPAGVPAGTPAGTAPTAEPAPAADGPR</sequence>
<feature type="compositionally biased region" description="Polar residues" evidence="13">
    <location>
        <begin position="448"/>
        <end position="457"/>
    </location>
</feature>
<keyword evidence="6" id="KW-0547">Nucleotide-binding</keyword>
<organism evidence="16 17">
    <name type="scientific">Actinomyces bowdenii</name>
    <dbReference type="NCBI Taxonomy" id="131109"/>
    <lineage>
        <taxon>Bacteria</taxon>
        <taxon>Bacillati</taxon>
        <taxon>Actinomycetota</taxon>
        <taxon>Actinomycetes</taxon>
        <taxon>Actinomycetales</taxon>
        <taxon>Actinomycetaceae</taxon>
        <taxon>Actinomyces</taxon>
    </lineage>
</organism>
<dbReference type="GO" id="GO:0004821">
    <property type="term" value="F:histidine-tRNA ligase activity"/>
    <property type="evidence" value="ECO:0007669"/>
    <property type="project" value="UniProtKB-UniRule"/>
</dbReference>
<evidence type="ECO:0000256" key="6">
    <source>
        <dbReference type="ARBA" id="ARBA00022741"/>
    </source>
</evidence>
<dbReference type="PANTHER" id="PTHR11476">
    <property type="entry name" value="HISTIDYL-TRNA SYNTHETASE"/>
    <property type="match status" value="1"/>
</dbReference>
<evidence type="ECO:0000256" key="8">
    <source>
        <dbReference type="ARBA" id="ARBA00022917"/>
    </source>
</evidence>
<protein>
    <recommendedName>
        <fullName evidence="4 11">Histidine--tRNA ligase</fullName>
        <ecNumber evidence="3 11">6.1.1.21</ecNumber>
    </recommendedName>
</protein>
<accession>A0A3P1V5N8</accession>
<evidence type="ECO:0000256" key="3">
    <source>
        <dbReference type="ARBA" id="ARBA00012815"/>
    </source>
</evidence>
<evidence type="ECO:0000313" key="16">
    <source>
        <dbReference type="EMBL" id="RRD28966.1"/>
    </source>
</evidence>
<evidence type="ECO:0000256" key="9">
    <source>
        <dbReference type="ARBA" id="ARBA00023146"/>
    </source>
</evidence>
<feature type="region of interest" description="Disordered" evidence="13">
    <location>
        <begin position="434"/>
        <end position="491"/>
    </location>
</feature>
<dbReference type="Pfam" id="PF13393">
    <property type="entry name" value="tRNA-synt_His"/>
    <property type="match status" value="1"/>
</dbReference>
<dbReference type="InterPro" id="IPR045864">
    <property type="entry name" value="aa-tRNA-synth_II/BPL/LPL"/>
</dbReference>
<dbReference type="InterPro" id="IPR036621">
    <property type="entry name" value="Anticodon-bd_dom_sf"/>
</dbReference>
<keyword evidence="7" id="KW-0067">ATP-binding</keyword>
<evidence type="ECO:0000256" key="7">
    <source>
        <dbReference type="ARBA" id="ARBA00022840"/>
    </source>
</evidence>
<gene>
    <name evidence="16" type="ORF">EII10_08400</name>
</gene>
<feature type="domain" description="Class II Histidinyl-tRNA synthetase (HisRS)-like catalytic core" evidence="15">
    <location>
        <begin position="21"/>
        <end position="355"/>
    </location>
</feature>
<dbReference type="NCBIfam" id="TIGR00442">
    <property type="entry name" value="hisS"/>
    <property type="match status" value="1"/>
</dbReference>
<evidence type="ECO:0000256" key="1">
    <source>
        <dbReference type="ARBA" id="ARBA00008226"/>
    </source>
</evidence>
<dbReference type="GO" id="GO:0006427">
    <property type="term" value="P:histidyl-tRNA aminoacylation"/>
    <property type="evidence" value="ECO:0007669"/>
    <property type="project" value="UniProtKB-UniRule"/>
</dbReference>